<dbReference type="AlphaFoldDB" id="A0A3A5KCC4"/>
<dbReference type="GO" id="GO:0005975">
    <property type="term" value="P:carbohydrate metabolic process"/>
    <property type="evidence" value="ECO:0007669"/>
    <property type="project" value="InterPro"/>
</dbReference>
<name>A0A3A5KCC4_9HYPH</name>
<comment type="caution">
    <text evidence="4">The sequence shown here is derived from an EMBL/GenBank/DDBJ whole genome shotgun (WGS) entry which is preliminary data.</text>
</comment>
<sequence length="707" mass="74995">MGVHYTIKPWWGVNRENVARTRTPSMAAIALPGDWTGQYKGSELNLSSFKLSFSDEFNTMDVVPNNGTGKWFAPVHAPYGAATFMSPVGATNPFSVSDGQLTITMKQVDGVWQSGTMQTVNSAGQGFAQEYGYFEMRAAFHGGAGAWPAFWMLSPDQTVPRVEVDIVEAYGGDPDGHHQAVHLSNKESHASKGNYTGLAGSMFDGAFHTYGARITTDWITVYYDGKELSRFPMSEFFRTPLYMVASLAMNPLEVERASGTYSMVVDYVRAYAAPDVMEQHLTGTDAADILNGASFDDVLDGGAGADKMSGGFGNDTYRVDNAFDVVIEAAGAGIDLVITSMTYSLSGQQIEQLTLTGVADIDAMGNELDNTLVGNAGRNLLSGLSGDDALRGGAGADRLDGGVGIDKMEGGAGNDTYYVDNALDRVIEGDAAGNDRVFSSITYSLPRHVENMTLMGVANINAQGNSSDNELTGNNGNNRLYSYDGADRLDGRSGADLLNGGAGNDTYYVDNVLDNVIDEAGLDQIFSSVTYSLAVDRREVENLRLTGNADAGAKGNSLDNVLDGNDSDNKMDGGRGNDTVLGQGGNDALVGGLGIDQLTGGAGNDSFIFSAPLSVANRDIMTDFNHSADSIRLQNAYMEALGATTGALDPDYFFAGTSAHDADDHIIYNKVTGELFYDSNGIAAGGVTQLATLTNRPTLLADDFFVI</sequence>
<dbReference type="InterPro" id="IPR018511">
    <property type="entry name" value="Hemolysin-typ_Ca-bd_CS"/>
</dbReference>
<evidence type="ECO:0000313" key="5">
    <source>
        <dbReference type="Proteomes" id="UP000272706"/>
    </source>
</evidence>
<protein>
    <submittedName>
        <fullName evidence="4">Glycosyl hydrolase family protein</fullName>
    </submittedName>
</protein>
<evidence type="ECO:0000256" key="1">
    <source>
        <dbReference type="ARBA" id="ARBA00006865"/>
    </source>
</evidence>
<accession>A0A3A5KCC4</accession>
<dbReference type="InterPro" id="IPR013320">
    <property type="entry name" value="ConA-like_dom_sf"/>
</dbReference>
<feature type="domain" description="GH16" evidence="3">
    <location>
        <begin position="33"/>
        <end position="276"/>
    </location>
</feature>
<gene>
    <name evidence="4" type="ORF">D3227_30675</name>
</gene>
<dbReference type="Pfam" id="PF00722">
    <property type="entry name" value="Glyco_hydro_16"/>
    <property type="match status" value="1"/>
</dbReference>
<dbReference type="OrthoDB" id="8110404at2"/>
<dbReference type="SUPFAM" id="SSF51120">
    <property type="entry name" value="beta-Roll"/>
    <property type="match status" value="3"/>
</dbReference>
<dbReference type="PANTHER" id="PTHR10963">
    <property type="entry name" value="GLYCOSYL HYDROLASE-RELATED"/>
    <property type="match status" value="1"/>
</dbReference>
<dbReference type="PROSITE" id="PS00330">
    <property type="entry name" value="HEMOLYSIN_CALCIUM"/>
    <property type="match status" value="3"/>
</dbReference>
<dbReference type="Proteomes" id="UP000272706">
    <property type="component" value="Unassembled WGS sequence"/>
</dbReference>
<dbReference type="InterPro" id="IPR001343">
    <property type="entry name" value="Hemolysn_Ca-bd"/>
</dbReference>
<proteinExistence type="inferred from homology"/>
<dbReference type="PRINTS" id="PR00313">
    <property type="entry name" value="CABNDNGRPT"/>
</dbReference>
<dbReference type="PROSITE" id="PS51762">
    <property type="entry name" value="GH16_2"/>
    <property type="match status" value="1"/>
</dbReference>
<dbReference type="SUPFAM" id="SSF49899">
    <property type="entry name" value="Concanavalin A-like lectins/glucanases"/>
    <property type="match status" value="1"/>
</dbReference>
<evidence type="ECO:0000259" key="3">
    <source>
        <dbReference type="PROSITE" id="PS51762"/>
    </source>
</evidence>
<comment type="similarity">
    <text evidence="1">Belongs to the glycosyl hydrolase 16 family.</text>
</comment>
<dbReference type="Gene3D" id="2.150.10.10">
    <property type="entry name" value="Serralysin-like metalloprotease, C-terminal"/>
    <property type="match status" value="4"/>
</dbReference>
<dbReference type="InterPro" id="IPR050546">
    <property type="entry name" value="Glycosyl_Hydrlase_16"/>
</dbReference>
<feature type="region of interest" description="Disordered" evidence="2">
    <location>
        <begin position="554"/>
        <end position="575"/>
    </location>
</feature>
<keyword evidence="5" id="KW-1185">Reference proteome</keyword>
<dbReference type="PANTHER" id="PTHR10963:SF55">
    <property type="entry name" value="GLYCOSIDE HYDROLASE FAMILY 16 PROTEIN"/>
    <property type="match status" value="1"/>
</dbReference>
<dbReference type="Pfam" id="PF00353">
    <property type="entry name" value="HemolysinCabind"/>
    <property type="match status" value="4"/>
</dbReference>
<dbReference type="EMBL" id="QZWZ01000037">
    <property type="protein sequence ID" value="RJT30092.1"/>
    <property type="molecule type" value="Genomic_DNA"/>
</dbReference>
<keyword evidence="4" id="KW-0378">Hydrolase</keyword>
<dbReference type="CDD" id="cd08023">
    <property type="entry name" value="GH16_laminarinase_like"/>
    <property type="match status" value="1"/>
</dbReference>
<dbReference type="InterPro" id="IPR011049">
    <property type="entry name" value="Serralysin-like_metalloprot_C"/>
</dbReference>
<dbReference type="InterPro" id="IPR000757">
    <property type="entry name" value="Beta-glucanase-like"/>
</dbReference>
<evidence type="ECO:0000256" key="2">
    <source>
        <dbReference type="SAM" id="MobiDB-lite"/>
    </source>
</evidence>
<reference evidence="4 5" key="1">
    <citation type="submission" date="2018-09" db="EMBL/GenBank/DDBJ databases">
        <title>Mesorhizobium carmichaelinearum sp. nov. isolated from Carmichaelinea spp. root nodules in New Zealand.</title>
        <authorList>
            <person name="De Meyer S.E."/>
        </authorList>
    </citation>
    <scope>NUCLEOTIDE SEQUENCE [LARGE SCALE GENOMIC DNA]</scope>
    <source>
        <strain evidence="4 5">ICMP19557</strain>
    </source>
</reference>
<dbReference type="Gene3D" id="2.60.120.200">
    <property type="match status" value="1"/>
</dbReference>
<dbReference type="GO" id="GO:0005509">
    <property type="term" value="F:calcium ion binding"/>
    <property type="evidence" value="ECO:0007669"/>
    <property type="project" value="InterPro"/>
</dbReference>
<evidence type="ECO:0000313" key="4">
    <source>
        <dbReference type="EMBL" id="RJT30092.1"/>
    </source>
</evidence>
<dbReference type="GO" id="GO:0004553">
    <property type="term" value="F:hydrolase activity, hydrolyzing O-glycosyl compounds"/>
    <property type="evidence" value="ECO:0007669"/>
    <property type="project" value="InterPro"/>
</dbReference>
<organism evidence="4 5">
    <name type="scientific">Mesorhizobium waimense</name>
    <dbReference type="NCBI Taxonomy" id="1300307"/>
    <lineage>
        <taxon>Bacteria</taxon>
        <taxon>Pseudomonadati</taxon>
        <taxon>Pseudomonadota</taxon>
        <taxon>Alphaproteobacteria</taxon>
        <taxon>Hyphomicrobiales</taxon>
        <taxon>Phyllobacteriaceae</taxon>
        <taxon>Mesorhizobium</taxon>
    </lineage>
</organism>